<comment type="caution">
    <text evidence="1">The sequence shown here is derived from an EMBL/GenBank/DDBJ whole genome shotgun (WGS) entry which is preliminary data.</text>
</comment>
<proteinExistence type="predicted"/>
<protein>
    <submittedName>
        <fullName evidence="1">Uncharacterized protein</fullName>
    </submittedName>
</protein>
<accession>A0A919YIR6</accession>
<evidence type="ECO:0000313" key="2">
    <source>
        <dbReference type="Proteomes" id="UP000682811"/>
    </source>
</evidence>
<name>A0A919YIR6_9BACL</name>
<organism evidence="1 2">
    <name type="scientific">Paenibacillus azoreducens</name>
    <dbReference type="NCBI Taxonomy" id="116718"/>
    <lineage>
        <taxon>Bacteria</taxon>
        <taxon>Bacillati</taxon>
        <taxon>Bacillota</taxon>
        <taxon>Bacilli</taxon>
        <taxon>Bacillales</taxon>
        <taxon>Paenibacillaceae</taxon>
        <taxon>Paenibacillus</taxon>
    </lineage>
</organism>
<dbReference type="EMBL" id="BORT01000052">
    <property type="protein sequence ID" value="GIO51421.1"/>
    <property type="molecule type" value="Genomic_DNA"/>
</dbReference>
<gene>
    <name evidence="1" type="ORF">J34TS1_61860</name>
</gene>
<reference evidence="1 2" key="1">
    <citation type="submission" date="2021-03" db="EMBL/GenBank/DDBJ databases">
        <title>Antimicrobial resistance genes in bacteria isolated from Japanese honey, and their potential for conferring macrolide and lincosamide resistance in the American foulbrood pathogen Paenibacillus larvae.</title>
        <authorList>
            <person name="Okamoto M."/>
            <person name="Kumagai M."/>
            <person name="Kanamori H."/>
            <person name="Takamatsu D."/>
        </authorList>
    </citation>
    <scope>NUCLEOTIDE SEQUENCE [LARGE SCALE GENOMIC DNA]</scope>
    <source>
        <strain evidence="1 2">J34TS1</strain>
    </source>
</reference>
<evidence type="ECO:0000313" key="1">
    <source>
        <dbReference type="EMBL" id="GIO51421.1"/>
    </source>
</evidence>
<keyword evidence="2" id="KW-1185">Reference proteome</keyword>
<sequence>MVWAYLIGIGENPALDCFDIGPGHVLLCILLSDTVETHYKDLSQGCVDMTYILQ</sequence>
<dbReference type="AlphaFoldDB" id="A0A919YIR6"/>
<dbReference type="Proteomes" id="UP000682811">
    <property type="component" value="Unassembled WGS sequence"/>
</dbReference>